<proteinExistence type="predicted"/>
<protein>
    <submittedName>
        <fullName evidence="1">Uncharacterized protein</fullName>
    </submittedName>
</protein>
<dbReference type="Proteomes" id="UP000032675">
    <property type="component" value="Unassembled WGS sequence"/>
</dbReference>
<sequence>MYDLSDMGARLDGGIDDESRILAAYDAVPDNATLILPCGKWPGMRNRSGYPWAPHIAGKTVAWEDICGLSLGNTTQPLDLALGDGDLYIRNLAGGRWFRRTDFSGGSEHPTVSIGYSNYSADNRWAWGNVFPDKPNLEVYTINGTHDPANRNVNGSVVGINDVMDSYGDNTWSTQDQGLKIKANKYGQSSTWALVSELNDYTGLPPRSWAQTNELDINANGADTPESLYDPKQSDRKLLYLSAGPHGFDQYVAGKDYDVGNRVINVDRSGIAAIYICTRSGKTGFRKLEFPDQIHGLVTDGTVVWMRGADYRVGIGVGIWANRDNNDQNVSFNTFLSGNIVVRNAFIDTTQISLTERNSAVIRLAANQIIDFSAEGTNESKNHHTLQFSNYMGHNQLAYQVKGTTEFSVDDNGNTWSDGILMSGKGLRLASMTRQQILNIRDPQEGMEINDSDDHVPVIFENGHWYPIVLGKYIE</sequence>
<comment type="caution">
    <text evidence="1">The sequence shown here is derived from an EMBL/GenBank/DDBJ whole genome shotgun (WGS) entry which is preliminary data.</text>
</comment>
<accession>A0A0D6Q375</accession>
<name>A0A0D6Q375_KOMEU</name>
<dbReference type="RefSeq" id="WP_048852440.1">
    <property type="nucleotide sequence ID" value="NZ_BANI01000318.1"/>
</dbReference>
<gene>
    <name evidence="1" type="ORF">Geu3261_0379_002</name>
</gene>
<reference evidence="1 2" key="1">
    <citation type="submission" date="2012-11" db="EMBL/GenBank/DDBJ databases">
        <title>Whole genome sequence of Gluconacetobacter europaeus NBRC3261.</title>
        <authorList>
            <person name="Azuma Y."/>
            <person name="Higashiura N."/>
            <person name="Hirakawa H."/>
            <person name="Matsushita K."/>
        </authorList>
    </citation>
    <scope>NUCLEOTIDE SEQUENCE [LARGE SCALE GENOMIC DNA]</scope>
    <source>
        <strain evidence="1 2">NBRC 3261</strain>
    </source>
</reference>
<evidence type="ECO:0000313" key="2">
    <source>
        <dbReference type="Proteomes" id="UP000032675"/>
    </source>
</evidence>
<evidence type="ECO:0000313" key="1">
    <source>
        <dbReference type="EMBL" id="GAN98027.1"/>
    </source>
</evidence>
<organism evidence="1 2">
    <name type="scientific">Komagataeibacter europaeus NBRC 3261</name>
    <dbReference type="NCBI Taxonomy" id="1234669"/>
    <lineage>
        <taxon>Bacteria</taxon>
        <taxon>Pseudomonadati</taxon>
        <taxon>Pseudomonadota</taxon>
        <taxon>Alphaproteobacteria</taxon>
        <taxon>Acetobacterales</taxon>
        <taxon>Acetobacteraceae</taxon>
        <taxon>Komagataeibacter</taxon>
    </lineage>
</organism>
<dbReference type="AlphaFoldDB" id="A0A0D6Q375"/>
<dbReference type="EMBL" id="BANI01000318">
    <property type="protein sequence ID" value="GAN98027.1"/>
    <property type="molecule type" value="Genomic_DNA"/>
</dbReference>